<dbReference type="GO" id="GO:0005737">
    <property type="term" value="C:cytoplasm"/>
    <property type="evidence" value="ECO:0007669"/>
    <property type="project" value="TreeGrafter"/>
</dbReference>
<dbReference type="InterPro" id="IPR050593">
    <property type="entry name" value="LovG"/>
</dbReference>
<name>A0A2V5HM67_ASPV1</name>
<dbReference type="GO" id="GO:0016787">
    <property type="term" value="F:hydrolase activity"/>
    <property type="evidence" value="ECO:0007669"/>
    <property type="project" value="UniProtKB-KW"/>
</dbReference>
<evidence type="ECO:0000259" key="3">
    <source>
        <dbReference type="Pfam" id="PF03959"/>
    </source>
</evidence>
<dbReference type="AlphaFoldDB" id="A0A2V5HM67"/>
<dbReference type="Proteomes" id="UP000249829">
    <property type="component" value="Unassembled WGS sequence"/>
</dbReference>
<dbReference type="SUPFAM" id="SSF53474">
    <property type="entry name" value="alpha/beta-Hydrolases"/>
    <property type="match status" value="1"/>
</dbReference>
<dbReference type="PANTHER" id="PTHR48070">
    <property type="entry name" value="ESTERASE OVCA2"/>
    <property type="match status" value="1"/>
</dbReference>
<evidence type="ECO:0000313" key="5">
    <source>
        <dbReference type="Proteomes" id="UP000249829"/>
    </source>
</evidence>
<organism evidence="4 5">
    <name type="scientific">Aspergillus violaceofuscus (strain CBS 115571)</name>
    <dbReference type="NCBI Taxonomy" id="1450538"/>
    <lineage>
        <taxon>Eukaryota</taxon>
        <taxon>Fungi</taxon>
        <taxon>Dikarya</taxon>
        <taxon>Ascomycota</taxon>
        <taxon>Pezizomycotina</taxon>
        <taxon>Eurotiomycetes</taxon>
        <taxon>Eurotiomycetidae</taxon>
        <taxon>Eurotiales</taxon>
        <taxon>Aspergillaceae</taxon>
        <taxon>Aspergillus</taxon>
    </lineage>
</organism>
<reference evidence="4 5" key="1">
    <citation type="submission" date="2018-02" db="EMBL/GenBank/DDBJ databases">
        <title>The genomes of Aspergillus section Nigri reveals drivers in fungal speciation.</title>
        <authorList>
            <consortium name="DOE Joint Genome Institute"/>
            <person name="Vesth T.C."/>
            <person name="Nybo J."/>
            <person name="Theobald S."/>
            <person name="Brandl J."/>
            <person name="Frisvad J.C."/>
            <person name="Nielsen K.F."/>
            <person name="Lyhne E.K."/>
            <person name="Kogle M.E."/>
            <person name="Kuo A."/>
            <person name="Riley R."/>
            <person name="Clum A."/>
            <person name="Nolan M."/>
            <person name="Lipzen A."/>
            <person name="Salamov A."/>
            <person name="Henrissat B."/>
            <person name="Wiebenga A."/>
            <person name="De vries R.P."/>
            <person name="Grigoriev I.V."/>
            <person name="Mortensen U.H."/>
            <person name="Andersen M.R."/>
            <person name="Baker S.E."/>
        </authorList>
    </citation>
    <scope>NUCLEOTIDE SEQUENCE [LARGE SCALE GENOMIC DNA]</scope>
    <source>
        <strain evidence="4 5">CBS 115571</strain>
    </source>
</reference>
<gene>
    <name evidence="4" type="ORF">BO99DRAFT_465767</name>
</gene>
<dbReference type="OMA" id="CYSGFIA"/>
<keyword evidence="2" id="KW-1133">Transmembrane helix</keyword>
<dbReference type="Gene3D" id="3.40.50.1820">
    <property type="entry name" value="alpha/beta hydrolase"/>
    <property type="match status" value="1"/>
</dbReference>
<evidence type="ECO:0000256" key="1">
    <source>
        <dbReference type="ARBA" id="ARBA00022801"/>
    </source>
</evidence>
<keyword evidence="5" id="KW-1185">Reference proteome</keyword>
<evidence type="ECO:0000313" key="4">
    <source>
        <dbReference type="EMBL" id="PYI23154.1"/>
    </source>
</evidence>
<sequence>MYLDTPSQNPRKAKILMLHGTGQSAHTFQSKMRYLHEPIARALSAPSMQHENLYPGGVEFFYLDGPIPASSIDACDETYMKPNRLPDSWLWGYGDPETSELKGLEHTWKRLTNVLTEHGPFVGVIGFSAGAAWSVILTALLEQNKRYPQFQVNHPPMHFCIAFSAFMFEHRTYEWIYARRIQTPVLHFIAALDTWVTEQQSLKLVGRCANAQVEYFQGSHYIPRGPRIRELVTRFIRRTDGGVGVGVGVGEVDGNCIHV</sequence>
<dbReference type="GO" id="GO:0019748">
    <property type="term" value="P:secondary metabolic process"/>
    <property type="evidence" value="ECO:0007669"/>
    <property type="project" value="TreeGrafter"/>
</dbReference>
<dbReference type="PANTHER" id="PTHR48070:SF6">
    <property type="entry name" value="ESTERASE OVCA2"/>
    <property type="match status" value="1"/>
</dbReference>
<dbReference type="InterPro" id="IPR029058">
    <property type="entry name" value="AB_hydrolase_fold"/>
</dbReference>
<dbReference type="EMBL" id="KZ825107">
    <property type="protein sequence ID" value="PYI23154.1"/>
    <property type="molecule type" value="Genomic_DNA"/>
</dbReference>
<keyword evidence="1" id="KW-0378">Hydrolase</keyword>
<accession>A0A2V5HM67</accession>
<feature type="transmembrane region" description="Helical" evidence="2">
    <location>
        <begin position="121"/>
        <end position="141"/>
    </location>
</feature>
<dbReference type="GO" id="GO:0005634">
    <property type="term" value="C:nucleus"/>
    <property type="evidence" value="ECO:0007669"/>
    <property type="project" value="TreeGrafter"/>
</dbReference>
<proteinExistence type="predicted"/>
<evidence type="ECO:0000256" key="2">
    <source>
        <dbReference type="SAM" id="Phobius"/>
    </source>
</evidence>
<protein>
    <recommendedName>
        <fullName evidence="3">Serine hydrolase domain-containing protein</fullName>
    </recommendedName>
</protein>
<dbReference type="STRING" id="1450538.A0A2V5HM67"/>
<feature type="domain" description="Serine hydrolase" evidence="3">
    <location>
        <begin position="11"/>
        <end position="226"/>
    </location>
</feature>
<dbReference type="Pfam" id="PF03959">
    <property type="entry name" value="FSH1"/>
    <property type="match status" value="1"/>
</dbReference>
<keyword evidence="2" id="KW-0812">Transmembrane</keyword>
<dbReference type="InterPro" id="IPR005645">
    <property type="entry name" value="FSH-like_dom"/>
</dbReference>
<keyword evidence="2" id="KW-0472">Membrane</keyword>